<name>A0AA48HT14_9ALTE</name>
<dbReference type="RefSeq" id="WP_338293468.1">
    <property type="nucleotide sequence ID" value="NZ_AP027272.1"/>
</dbReference>
<evidence type="ECO:0000256" key="2">
    <source>
        <dbReference type="PROSITE-ProRule" id="PRU00169"/>
    </source>
</evidence>
<dbReference type="Pfam" id="PF00072">
    <property type="entry name" value="Response_reg"/>
    <property type="match status" value="1"/>
</dbReference>
<accession>A0AA48HT14</accession>
<dbReference type="SUPFAM" id="SSF46955">
    <property type="entry name" value="Putative DNA-binding domain"/>
    <property type="match status" value="1"/>
</dbReference>
<gene>
    <name evidence="5" type="ORF">MACH26_29750</name>
</gene>
<dbReference type="GO" id="GO:0000160">
    <property type="term" value="P:phosphorelay signal transduction system"/>
    <property type="evidence" value="ECO:0007669"/>
    <property type="project" value="InterPro"/>
</dbReference>
<dbReference type="PROSITE" id="PS50110">
    <property type="entry name" value="RESPONSE_REGULATORY"/>
    <property type="match status" value="1"/>
</dbReference>
<reference evidence="5" key="1">
    <citation type="submission" date="2023-01" db="EMBL/GenBank/DDBJ databases">
        <title>Complete genome sequence of Planctobacterium marinum strain Dej080120_11.</title>
        <authorList>
            <person name="Ueki S."/>
            <person name="Maruyama F."/>
        </authorList>
    </citation>
    <scope>NUCLEOTIDE SEQUENCE</scope>
    <source>
        <strain evidence="5">Dej080120_11</strain>
    </source>
</reference>
<sequence length="214" mass="24358">MTMKKSYSTGEIAAFCDVTLRTVIRWIDRGSLKAYKLPGRGNNRVTAESLMEFLQEYQMPIPAELEPLQQKEAKPTDNTVSDNSEEDNRRILICDDEKPYADAIRRLLRRHGYETRVAYSGFEAGTELMLFKPALITLDLSMPGMSGFEVVSFIRERESLKDIKILVISALPKDDLSKAWLLGADEALSKPFDNEHLLKTVSDLLVEDTQNIRR</sequence>
<dbReference type="Proteomes" id="UP001333710">
    <property type="component" value="Chromosome"/>
</dbReference>
<dbReference type="InterPro" id="IPR009061">
    <property type="entry name" value="DNA-bd_dom_put_sf"/>
</dbReference>
<feature type="domain" description="Response regulatory" evidence="4">
    <location>
        <begin position="90"/>
        <end position="205"/>
    </location>
</feature>
<dbReference type="PANTHER" id="PTHR44591:SF3">
    <property type="entry name" value="RESPONSE REGULATORY DOMAIN-CONTAINING PROTEIN"/>
    <property type="match status" value="1"/>
</dbReference>
<evidence type="ECO:0000313" key="6">
    <source>
        <dbReference type="Proteomes" id="UP001333710"/>
    </source>
</evidence>
<dbReference type="InterPro" id="IPR050595">
    <property type="entry name" value="Bact_response_regulator"/>
</dbReference>
<dbReference type="EMBL" id="AP027272">
    <property type="protein sequence ID" value="BDX07454.1"/>
    <property type="molecule type" value="Genomic_DNA"/>
</dbReference>
<evidence type="ECO:0000313" key="5">
    <source>
        <dbReference type="EMBL" id="BDX07454.1"/>
    </source>
</evidence>
<dbReference type="InterPro" id="IPR041657">
    <property type="entry name" value="HTH_17"/>
</dbReference>
<dbReference type="KEGG" id="pmaw:MACH26_29750"/>
<keyword evidence="1 2" id="KW-0597">Phosphoprotein</keyword>
<dbReference type="SMART" id="SM00448">
    <property type="entry name" value="REC"/>
    <property type="match status" value="1"/>
</dbReference>
<dbReference type="Gene3D" id="3.40.50.2300">
    <property type="match status" value="1"/>
</dbReference>
<organism evidence="5 6">
    <name type="scientific">Planctobacterium marinum</name>
    <dbReference type="NCBI Taxonomy" id="1631968"/>
    <lineage>
        <taxon>Bacteria</taxon>
        <taxon>Pseudomonadati</taxon>
        <taxon>Pseudomonadota</taxon>
        <taxon>Gammaproteobacteria</taxon>
        <taxon>Alteromonadales</taxon>
        <taxon>Alteromonadaceae</taxon>
        <taxon>Planctobacterium</taxon>
    </lineage>
</organism>
<evidence type="ECO:0000256" key="1">
    <source>
        <dbReference type="ARBA" id="ARBA00022553"/>
    </source>
</evidence>
<dbReference type="InterPro" id="IPR001789">
    <property type="entry name" value="Sig_transdc_resp-reg_receiver"/>
</dbReference>
<evidence type="ECO:0000256" key="3">
    <source>
        <dbReference type="SAM" id="MobiDB-lite"/>
    </source>
</evidence>
<dbReference type="SUPFAM" id="SSF52172">
    <property type="entry name" value="CheY-like"/>
    <property type="match status" value="1"/>
</dbReference>
<protein>
    <submittedName>
        <fullName evidence="5">Transcriptional regulator</fullName>
    </submittedName>
</protein>
<feature type="modified residue" description="4-aspartylphosphate" evidence="2">
    <location>
        <position position="139"/>
    </location>
</feature>
<dbReference type="AlphaFoldDB" id="A0AA48HT14"/>
<dbReference type="PANTHER" id="PTHR44591">
    <property type="entry name" value="STRESS RESPONSE REGULATOR PROTEIN 1"/>
    <property type="match status" value="1"/>
</dbReference>
<keyword evidence="6" id="KW-1185">Reference proteome</keyword>
<evidence type="ECO:0000259" key="4">
    <source>
        <dbReference type="PROSITE" id="PS50110"/>
    </source>
</evidence>
<feature type="region of interest" description="Disordered" evidence="3">
    <location>
        <begin position="67"/>
        <end position="86"/>
    </location>
</feature>
<dbReference type="InterPro" id="IPR011006">
    <property type="entry name" value="CheY-like_superfamily"/>
</dbReference>
<proteinExistence type="predicted"/>
<dbReference type="Pfam" id="PF12728">
    <property type="entry name" value="HTH_17"/>
    <property type="match status" value="1"/>
</dbReference>